<dbReference type="AlphaFoldDB" id="A0A917CVE8"/>
<gene>
    <name evidence="2" type="ORF">GCM10010912_48720</name>
</gene>
<dbReference type="EMBL" id="BMKR01000027">
    <property type="protein sequence ID" value="GGF98291.1"/>
    <property type="molecule type" value="Genomic_DNA"/>
</dbReference>
<proteinExistence type="predicted"/>
<sequence length="59" mass="7017">MPHSFSAHMITTLKAFISGYEGLFFGQLRNQSRVLYEGQVVFEMLTNIYYFIYFFFNNS</sequence>
<comment type="caution">
    <text evidence="2">The sequence shown here is derived from an EMBL/GenBank/DDBJ whole genome shotgun (WGS) entry which is preliminary data.</text>
</comment>
<evidence type="ECO:0000313" key="3">
    <source>
        <dbReference type="Proteomes" id="UP000637643"/>
    </source>
</evidence>
<keyword evidence="1" id="KW-0472">Membrane</keyword>
<keyword evidence="1" id="KW-0812">Transmembrane</keyword>
<feature type="transmembrane region" description="Helical" evidence="1">
    <location>
        <begin position="34"/>
        <end position="56"/>
    </location>
</feature>
<keyword evidence="1" id="KW-1133">Transmembrane helix</keyword>
<protein>
    <submittedName>
        <fullName evidence="2">Uncharacterized protein</fullName>
    </submittedName>
</protein>
<accession>A0A917CVE8</accession>
<keyword evidence="3" id="KW-1185">Reference proteome</keyword>
<organism evidence="2 3">
    <name type="scientific">Paenibacillus albidus</name>
    <dbReference type="NCBI Taxonomy" id="2041023"/>
    <lineage>
        <taxon>Bacteria</taxon>
        <taxon>Bacillati</taxon>
        <taxon>Bacillota</taxon>
        <taxon>Bacilli</taxon>
        <taxon>Bacillales</taxon>
        <taxon>Paenibacillaceae</taxon>
        <taxon>Paenibacillus</taxon>
    </lineage>
</organism>
<evidence type="ECO:0000313" key="2">
    <source>
        <dbReference type="EMBL" id="GGF98291.1"/>
    </source>
</evidence>
<reference evidence="2" key="2">
    <citation type="submission" date="2020-09" db="EMBL/GenBank/DDBJ databases">
        <authorList>
            <person name="Sun Q."/>
            <person name="Zhou Y."/>
        </authorList>
    </citation>
    <scope>NUCLEOTIDE SEQUENCE</scope>
    <source>
        <strain evidence="2">CGMCC 1.16134</strain>
    </source>
</reference>
<name>A0A917CVE8_9BACL</name>
<reference evidence="2" key="1">
    <citation type="journal article" date="2014" name="Int. J. Syst. Evol. Microbiol.">
        <title>Complete genome sequence of Corynebacterium casei LMG S-19264T (=DSM 44701T), isolated from a smear-ripened cheese.</title>
        <authorList>
            <consortium name="US DOE Joint Genome Institute (JGI-PGF)"/>
            <person name="Walter F."/>
            <person name="Albersmeier A."/>
            <person name="Kalinowski J."/>
            <person name="Ruckert C."/>
        </authorList>
    </citation>
    <scope>NUCLEOTIDE SEQUENCE</scope>
    <source>
        <strain evidence="2">CGMCC 1.16134</strain>
    </source>
</reference>
<evidence type="ECO:0000256" key="1">
    <source>
        <dbReference type="SAM" id="Phobius"/>
    </source>
</evidence>
<dbReference type="Proteomes" id="UP000637643">
    <property type="component" value="Unassembled WGS sequence"/>
</dbReference>